<protein>
    <recommendedName>
        <fullName evidence="1">DUF6969 domain-containing protein</fullName>
    </recommendedName>
</protein>
<sequence>MVNSWVTGDLMLSTETTTELLDRMVLDTGNADVDAVIESVTRLFRTEIRDLLVRRDEVLFGFKGDSVLSNESLEVLSELAIDVDSKLSDWDGSLDSLVQSDHRSSWP</sequence>
<dbReference type="KEGG" id="cbw:RR42_s3099"/>
<proteinExistence type="predicted"/>
<gene>
    <name evidence="2" type="ORF">RR42_s3099</name>
</gene>
<dbReference type="Pfam" id="PF22308">
    <property type="entry name" value="DUF6969"/>
    <property type="match status" value="1"/>
</dbReference>
<name>A0A0C4YQF4_9BURK</name>
<dbReference type="Proteomes" id="UP000031843">
    <property type="component" value="Chromosome secondary"/>
</dbReference>
<keyword evidence="3" id="KW-1185">Reference proteome</keyword>
<organism evidence="2 3">
    <name type="scientific">Cupriavidus basilensis</name>
    <dbReference type="NCBI Taxonomy" id="68895"/>
    <lineage>
        <taxon>Bacteria</taxon>
        <taxon>Pseudomonadati</taxon>
        <taxon>Pseudomonadota</taxon>
        <taxon>Betaproteobacteria</taxon>
        <taxon>Burkholderiales</taxon>
        <taxon>Burkholderiaceae</taxon>
        <taxon>Cupriavidus</taxon>
    </lineage>
</organism>
<dbReference type="InterPro" id="IPR054242">
    <property type="entry name" value="DUF6969"/>
</dbReference>
<dbReference type="AlphaFoldDB" id="A0A0C4YQF4"/>
<accession>A0A0C4YQF4</accession>
<evidence type="ECO:0000259" key="1">
    <source>
        <dbReference type="Pfam" id="PF22308"/>
    </source>
</evidence>
<evidence type="ECO:0000313" key="3">
    <source>
        <dbReference type="Proteomes" id="UP000031843"/>
    </source>
</evidence>
<reference evidence="2 3" key="1">
    <citation type="journal article" date="2015" name="Genome Announc.">
        <title>Complete Genome Sequence of Cupriavidus basilensis 4G11, Isolated from the Oak Ridge Field Research Center Site.</title>
        <authorList>
            <person name="Ray J."/>
            <person name="Waters R.J."/>
            <person name="Skerker J.M."/>
            <person name="Kuehl J.V."/>
            <person name="Price M.N."/>
            <person name="Huang J."/>
            <person name="Chakraborty R."/>
            <person name="Arkin A.P."/>
            <person name="Deutschbauer A."/>
        </authorList>
    </citation>
    <scope>NUCLEOTIDE SEQUENCE [LARGE SCALE GENOMIC DNA]</scope>
    <source>
        <strain evidence="2">4G11</strain>
    </source>
</reference>
<evidence type="ECO:0000313" key="2">
    <source>
        <dbReference type="EMBL" id="AJG24680.1"/>
    </source>
</evidence>
<dbReference type="EMBL" id="CP010537">
    <property type="protein sequence ID" value="AJG24680.1"/>
    <property type="molecule type" value="Genomic_DNA"/>
</dbReference>
<feature type="domain" description="DUF6969" evidence="1">
    <location>
        <begin position="2"/>
        <end position="81"/>
    </location>
</feature>